<comment type="caution">
    <text evidence="3">The sequence shown here is derived from an EMBL/GenBank/DDBJ whole genome shotgun (WGS) entry which is preliminary data.</text>
</comment>
<evidence type="ECO:0000313" key="4">
    <source>
        <dbReference type="Proteomes" id="UP000823749"/>
    </source>
</evidence>
<reference evidence="3" key="1">
    <citation type="submission" date="2020-08" db="EMBL/GenBank/DDBJ databases">
        <title>Plant Genome Project.</title>
        <authorList>
            <person name="Zhang R.-G."/>
        </authorList>
    </citation>
    <scope>NUCLEOTIDE SEQUENCE</scope>
    <source>
        <strain evidence="3">WSP0</strain>
        <tissue evidence="3">Leaf</tissue>
    </source>
</reference>
<dbReference type="InterPro" id="IPR054722">
    <property type="entry name" value="PolX-like_BBD"/>
</dbReference>
<keyword evidence="4" id="KW-1185">Reference proteome</keyword>
<accession>A0AAV6JQJ4</accession>
<dbReference type="Proteomes" id="UP000823749">
    <property type="component" value="Chromosome 7"/>
</dbReference>
<feature type="domain" description="Retrovirus-related Pol polyprotein from transposon TNT 1-94-like beta-barrel" evidence="2">
    <location>
        <begin position="64"/>
        <end position="139"/>
    </location>
</feature>
<sequence length="379" mass="41144">MEQSVMAPYFRVILEGLKQYPPSTRFTKSELSFVFADILCKYGILSESGKNSTALSAATGTSSWFFDSACCNHMTSDSAIFSSKSHASHAPAIQTADGSHIHATHMGHISTSTISLSDTYLIPKLTLNLISVGQLCELGLNVIFSATGCHVQDPQTGKTLGIGRKVGRLYELISLHIPSQSSSINSAFPTPSVSQSQCSVTSNSSNSLSIWHSRLAVSASPFFTDPSADIFLDDVDTGSSELPYTVYPEAPILSDDPTPAPSGSSLNEPNYEPLSSPSSPLIEPLAPPLSDDSPLRRSTRVREVPVHLRDYHCFSTILSQHEPHSYREASSNPLWQQAMAEELQALDKTHTWDIVDLPPGKTLIGSKWVYKIKTRSDGI</sequence>
<evidence type="ECO:0000313" key="3">
    <source>
        <dbReference type="EMBL" id="KAG5542350.1"/>
    </source>
</evidence>
<feature type="compositionally biased region" description="Low complexity" evidence="1">
    <location>
        <begin position="273"/>
        <end position="292"/>
    </location>
</feature>
<proteinExistence type="predicted"/>
<name>A0AAV6JQJ4_9ERIC</name>
<feature type="region of interest" description="Disordered" evidence="1">
    <location>
        <begin position="249"/>
        <end position="295"/>
    </location>
</feature>
<evidence type="ECO:0000259" key="2">
    <source>
        <dbReference type="Pfam" id="PF22936"/>
    </source>
</evidence>
<evidence type="ECO:0000256" key="1">
    <source>
        <dbReference type="SAM" id="MobiDB-lite"/>
    </source>
</evidence>
<dbReference type="EMBL" id="JACTNZ010000007">
    <property type="protein sequence ID" value="KAG5542350.1"/>
    <property type="molecule type" value="Genomic_DNA"/>
</dbReference>
<dbReference type="AlphaFoldDB" id="A0AAV6JQJ4"/>
<organism evidence="3 4">
    <name type="scientific">Rhododendron griersonianum</name>
    <dbReference type="NCBI Taxonomy" id="479676"/>
    <lineage>
        <taxon>Eukaryota</taxon>
        <taxon>Viridiplantae</taxon>
        <taxon>Streptophyta</taxon>
        <taxon>Embryophyta</taxon>
        <taxon>Tracheophyta</taxon>
        <taxon>Spermatophyta</taxon>
        <taxon>Magnoliopsida</taxon>
        <taxon>eudicotyledons</taxon>
        <taxon>Gunneridae</taxon>
        <taxon>Pentapetalae</taxon>
        <taxon>asterids</taxon>
        <taxon>Ericales</taxon>
        <taxon>Ericaceae</taxon>
        <taxon>Ericoideae</taxon>
        <taxon>Rhodoreae</taxon>
        <taxon>Rhododendron</taxon>
    </lineage>
</organism>
<gene>
    <name evidence="3" type="ORF">RHGRI_022032</name>
</gene>
<dbReference type="Pfam" id="PF22936">
    <property type="entry name" value="Pol_BBD"/>
    <property type="match status" value="1"/>
</dbReference>
<protein>
    <recommendedName>
        <fullName evidence="2">Retrovirus-related Pol polyprotein from transposon TNT 1-94-like beta-barrel domain-containing protein</fullName>
    </recommendedName>
</protein>